<dbReference type="EMBL" id="CP001964">
    <property type="protein sequence ID" value="ADG75441.1"/>
    <property type="molecule type" value="Genomic_DNA"/>
</dbReference>
<dbReference type="AlphaFoldDB" id="D5UI96"/>
<dbReference type="KEGG" id="cfl:Cfla_2553"/>
<evidence type="ECO:0000313" key="3">
    <source>
        <dbReference type="Proteomes" id="UP000000849"/>
    </source>
</evidence>
<protein>
    <submittedName>
        <fullName evidence="2">Uncharacterized protein</fullName>
    </submittedName>
</protein>
<feature type="transmembrane region" description="Helical" evidence="1">
    <location>
        <begin position="7"/>
        <end position="28"/>
    </location>
</feature>
<keyword evidence="3" id="KW-1185">Reference proteome</keyword>
<dbReference type="OrthoDB" id="4825107at2"/>
<name>D5UI96_CELFN</name>
<reference evidence="2 3" key="1">
    <citation type="journal article" date="2010" name="Stand. Genomic Sci.">
        <title>Complete genome sequence of Cellulomonas flavigena type strain (134).</title>
        <authorList>
            <person name="Abt B."/>
            <person name="Foster B."/>
            <person name="Lapidus A."/>
            <person name="Clum A."/>
            <person name="Sun H."/>
            <person name="Pukall R."/>
            <person name="Lucas S."/>
            <person name="Glavina Del Rio T."/>
            <person name="Nolan M."/>
            <person name="Tice H."/>
            <person name="Cheng J.F."/>
            <person name="Pitluck S."/>
            <person name="Liolios K."/>
            <person name="Ivanova N."/>
            <person name="Mavromatis K."/>
            <person name="Ovchinnikova G."/>
            <person name="Pati A."/>
            <person name="Goodwin L."/>
            <person name="Chen A."/>
            <person name="Palaniappan K."/>
            <person name="Land M."/>
            <person name="Hauser L."/>
            <person name="Chang Y.J."/>
            <person name="Jeffries C.D."/>
            <person name="Rohde M."/>
            <person name="Goker M."/>
            <person name="Woyke T."/>
            <person name="Bristow J."/>
            <person name="Eisen J.A."/>
            <person name="Markowitz V."/>
            <person name="Hugenholtz P."/>
            <person name="Kyrpides N.C."/>
            <person name="Klenk H.P."/>
        </authorList>
    </citation>
    <scope>NUCLEOTIDE SEQUENCE [LARGE SCALE GENOMIC DNA]</scope>
    <source>
        <strain evidence="3">ATCC 482 / DSM 20109 / BCRC 11376 / JCM 18109 / NBRC 3775 / NCIMB 8073 / NRS 134</strain>
    </source>
</reference>
<keyword evidence="1" id="KW-0472">Membrane</keyword>
<dbReference type="Proteomes" id="UP000000849">
    <property type="component" value="Chromosome"/>
</dbReference>
<feature type="transmembrane region" description="Helical" evidence="1">
    <location>
        <begin position="153"/>
        <end position="176"/>
    </location>
</feature>
<dbReference type="HOGENOM" id="CLU_453232_0_0_11"/>
<feature type="transmembrane region" description="Helical" evidence="1">
    <location>
        <begin position="109"/>
        <end position="132"/>
    </location>
</feature>
<accession>D5UI96</accession>
<organism evidence="2 3">
    <name type="scientific">Cellulomonas flavigena (strain ATCC 482 / DSM 20109 / BCRC 11376 / JCM 18109 / NBRC 3775 / NCIMB 8073 / NRS 134)</name>
    <dbReference type="NCBI Taxonomy" id="446466"/>
    <lineage>
        <taxon>Bacteria</taxon>
        <taxon>Bacillati</taxon>
        <taxon>Actinomycetota</taxon>
        <taxon>Actinomycetes</taxon>
        <taxon>Micrococcales</taxon>
        <taxon>Cellulomonadaceae</taxon>
        <taxon>Cellulomonas</taxon>
    </lineage>
</organism>
<proteinExistence type="predicted"/>
<feature type="transmembrane region" description="Helical" evidence="1">
    <location>
        <begin position="78"/>
        <end position="103"/>
    </location>
</feature>
<dbReference type="RefSeq" id="WP_013117774.1">
    <property type="nucleotide sequence ID" value="NC_014151.1"/>
</dbReference>
<evidence type="ECO:0000256" key="1">
    <source>
        <dbReference type="SAM" id="Phobius"/>
    </source>
</evidence>
<keyword evidence="1" id="KW-0812">Transmembrane</keyword>
<dbReference type="STRING" id="446466.Cfla_2553"/>
<keyword evidence="1" id="KW-1133">Transmembrane helix</keyword>
<sequence>MSRVAFVPAVAGAGVAAVGYLLVTAVALPAVASGLLQVPIVVAEIAVLVATCAPLLLGGAVSAATLRRRRATSGRSDALVTALAGGVAAAVVVSMLGAAASAATGRAPALVPVVVTLLVSCTAAALGALLVPHRGDAHVLAVRNRSRGDAGQGSLEALGVTAVAGILVLALVVALGPGGRLLGDELRVHLCRLVTLGQGACGSTSGPTAEKSEPTRACTLEDLRDNRTTAVSVTYAQSETGDLIRIERLPGDQYRVSRQGTAMYGLQDGFGGGVSWTVDGKTYGLEAQAAGAGTAGAGFGATWVVDGAEKDALVDHLKSERDWNTLASSLESVGASRGVSLRPLVEAGHALYNWATDAYQPPPPDETFTHVGVHASGSASAAAVAASASGKVDRTNFVGVREDVATGRTTLYYTASVDGSLGGQVVAPTNEASASSKGELIIGVSYDSEGNMLDIHAQGVSTWQNGTKVTSLFAEPGTPPRVDGDSDGVLYEARLSITDAESARIATGFLVASGVVSKDPRVQWHGAELAARTFMDAARQRGEFTRQRAQLDGSTSSAGQIGLQVAGIGLGGAFENSTTTISTSDPEYWNGRSWAPWTGCAA</sequence>
<evidence type="ECO:0000313" key="2">
    <source>
        <dbReference type="EMBL" id="ADG75441.1"/>
    </source>
</evidence>
<gene>
    <name evidence="2" type="ordered locus">Cfla_2553</name>
</gene>
<feature type="transmembrane region" description="Helical" evidence="1">
    <location>
        <begin position="40"/>
        <end position="66"/>
    </location>
</feature>